<evidence type="ECO:0000313" key="4">
    <source>
        <dbReference type="Proteomes" id="UP000017842"/>
    </source>
</evidence>
<organism evidence="3 4">
    <name type="scientific">Methyloglobulus morosus KoM1</name>
    <dbReference type="NCBI Taxonomy" id="1116472"/>
    <lineage>
        <taxon>Bacteria</taxon>
        <taxon>Pseudomonadati</taxon>
        <taxon>Pseudomonadota</taxon>
        <taxon>Gammaproteobacteria</taxon>
        <taxon>Methylococcales</taxon>
        <taxon>Methylococcaceae</taxon>
        <taxon>Methyloglobulus</taxon>
    </lineage>
</organism>
<evidence type="ECO:0000256" key="2">
    <source>
        <dbReference type="SAM" id="SignalP"/>
    </source>
</evidence>
<dbReference type="OrthoDB" id="7469703at2"/>
<reference evidence="3 4" key="1">
    <citation type="journal article" date="2013" name="Genome Announc.">
        <title>Draft Genome Sequence of the Methanotrophic Gammaproteobacterium Methyloglobulus morosus DSM 22980 Strain KoM1.</title>
        <authorList>
            <person name="Poehlein A."/>
            <person name="Deutzmann J.S."/>
            <person name="Daniel R."/>
            <person name="Simeonova D.D."/>
        </authorList>
    </citation>
    <scope>NUCLEOTIDE SEQUENCE [LARGE SCALE GENOMIC DNA]</scope>
    <source>
        <strain evidence="3 4">KoM1</strain>
    </source>
</reference>
<name>V5C4M2_9GAMM</name>
<feature type="coiled-coil region" evidence="1">
    <location>
        <begin position="36"/>
        <end position="80"/>
    </location>
</feature>
<gene>
    <name evidence="3" type="primary">trbJ</name>
    <name evidence="3" type="ORF">MGMO_93c00510</name>
</gene>
<dbReference type="eggNOG" id="COG5314">
    <property type="taxonomic scope" value="Bacteria"/>
</dbReference>
<feature type="chain" id="PRO_5004731992" evidence="2">
    <location>
        <begin position="22"/>
        <end position="259"/>
    </location>
</feature>
<feature type="signal peptide" evidence="2">
    <location>
        <begin position="1"/>
        <end position="21"/>
    </location>
</feature>
<keyword evidence="1" id="KW-0175">Coiled coil</keyword>
<evidence type="ECO:0000313" key="3">
    <source>
        <dbReference type="EMBL" id="ESS71693.1"/>
    </source>
</evidence>
<keyword evidence="4" id="KW-1185">Reference proteome</keyword>
<dbReference type="STRING" id="1116472.MGMO_93c00510"/>
<proteinExistence type="predicted"/>
<dbReference type="InterPro" id="IPR014147">
    <property type="entry name" value="T4SS_TrbJ"/>
</dbReference>
<dbReference type="RefSeq" id="WP_023495302.1">
    <property type="nucleotide sequence ID" value="NZ_AYLO01000089.1"/>
</dbReference>
<dbReference type="NCBIfam" id="TIGR02780">
    <property type="entry name" value="TrbJ_Ti"/>
    <property type="match status" value="1"/>
</dbReference>
<dbReference type="PATRIC" id="fig|1116472.3.peg.2593"/>
<sequence>MKTLQKIVFLMTFIMTAPAYAIFGMGDIVYDPSNFAQNITAAISEVTQELKQVEQYTTQLRELMTAKQQLDDMVQNTKQLTRFSWDDAQGTITQLLGITNTIDGFKNQLGSFDNFLGKFQVIDYYRNLPCIGANSCTVADLAKLAEVDRLSSEARKKANDALFRGVDLQQQSLQKDSAHLRQLQQAAQSSTGRLQALQAANELASEQTNQLLQIRGLLIAQQNALATQMAVQNDKEARAIALEEKFKSGKYNLSKGKTW</sequence>
<dbReference type="Proteomes" id="UP000017842">
    <property type="component" value="Unassembled WGS sequence"/>
</dbReference>
<dbReference type="AlphaFoldDB" id="V5C4M2"/>
<accession>V5C4M2</accession>
<keyword evidence="2" id="KW-0732">Signal</keyword>
<dbReference type="SUPFAM" id="SSF101082">
    <property type="entry name" value="Typo IV secretion system protein TraC"/>
    <property type="match status" value="1"/>
</dbReference>
<comment type="caution">
    <text evidence="3">The sequence shown here is derived from an EMBL/GenBank/DDBJ whole genome shotgun (WGS) entry which is preliminary data.</text>
</comment>
<dbReference type="EMBL" id="AYLO01000089">
    <property type="protein sequence ID" value="ESS71693.1"/>
    <property type="molecule type" value="Genomic_DNA"/>
</dbReference>
<protein>
    <submittedName>
        <fullName evidence="3">TrbJ protein of DNA transfer system</fullName>
    </submittedName>
</protein>
<evidence type="ECO:0000256" key="1">
    <source>
        <dbReference type="SAM" id="Coils"/>
    </source>
</evidence>